<dbReference type="InterPro" id="IPR050348">
    <property type="entry name" value="Protein-Tyr_Phosphatase"/>
</dbReference>
<dbReference type="GO" id="GO:0004725">
    <property type="term" value="F:protein tyrosine phosphatase activity"/>
    <property type="evidence" value="ECO:0007669"/>
    <property type="project" value="UniProtKB-EC"/>
</dbReference>
<feature type="region of interest" description="Disordered" evidence="7">
    <location>
        <begin position="352"/>
        <end position="378"/>
    </location>
</feature>
<dbReference type="SMART" id="SM00194">
    <property type="entry name" value="PTPc"/>
    <property type="match status" value="1"/>
</dbReference>
<protein>
    <recommendedName>
        <fullName evidence="2">protein-tyrosine-phosphatase</fullName>
        <ecNumber evidence="2">3.1.3.48</ecNumber>
    </recommendedName>
</protein>
<evidence type="ECO:0000256" key="7">
    <source>
        <dbReference type="SAM" id="MobiDB-lite"/>
    </source>
</evidence>
<dbReference type="EC" id="3.1.3.48" evidence="2"/>
<dbReference type="Gene3D" id="3.90.190.10">
    <property type="entry name" value="Protein tyrosine phosphatase superfamily"/>
    <property type="match status" value="1"/>
</dbReference>
<dbReference type="AlphaFoldDB" id="A0A803L058"/>
<dbReference type="PROSITE" id="PS00383">
    <property type="entry name" value="TYR_PHOSPHATASE_1"/>
    <property type="match status" value="1"/>
</dbReference>
<dbReference type="PROSITE" id="PS50055">
    <property type="entry name" value="TYR_PHOSPHATASE_PTP"/>
    <property type="match status" value="1"/>
</dbReference>
<dbReference type="GO" id="GO:0005737">
    <property type="term" value="C:cytoplasm"/>
    <property type="evidence" value="ECO:0007669"/>
    <property type="project" value="UniProtKB-SubCell"/>
</dbReference>
<comment type="subcellular location">
    <subcellularLocation>
        <location evidence="1">Cytoplasm</location>
    </subcellularLocation>
</comment>
<dbReference type="PRINTS" id="PR00700">
    <property type="entry name" value="PRTYPHPHTASE"/>
</dbReference>
<sequence>MTKLCRVALDPVNLSKNRYTNVIPFDSSRVVLTSCKDYRPSAKGYINASFIKTPAEGAAQFIATQGPLSHTFEDFWEMVLQNRCPAIVMLTRLVDNYKTLKCGDYFQAEDGPREFGNISIVTKWIKTTGSSLILRHLEVTNTESEEAPLSVLHIQYPEWPDHGVPKDSVAVREIFKRTYHLPPGLGPLVVHCSAGIGRTGTYCTIHDTLQRILAGDMSALDLANTVEIFRSQRVGMDQYYFCYKVVVDELEELISNQLFSTSAQNNAIAGSILSFLFGCFVAAARLAQAQKSSSDFSRKMLVDELEELISGSELSYLENVDSAGLSLFCHYVASLRQQDWCRCRRAAVTSQEPTSVSASSSTPSLSHPPKSFDFPQHPPQISLSAEQIEYCNDALHCFKENLGHPDFKEREFDLLEVESMKESDVEKQKEEICQVAIHVDNLNKNRYPNVLP</sequence>
<keyword evidence="5" id="KW-0378">Hydrolase</keyword>
<feature type="compositionally biased region" description="Low complexity" evidence="7">
    <location>
        <begin position="352"/>
        <end position="371"/>
    </location>
</feature>
<evidence type="ECO:0000256" key="3">
    <source>
        <dbReference type="ARBA" id="ARBA00022490"/>
    </source>
</evidence>
<reference evidence="10" key="2">
    <citation type="submission" date="2021-03" db="UniProtKB">
        <authorList>
            <consortium name="EnsemblPlants"/>
        </authorList>
    </citation>
    <scope>IDENTIFICATION</scope>
</reference>
<evidence type="ECO:0000259" key="8">
    <source>
        <dbReference type="PROSITE" id="PS50055"/>
    </source>
</evidence>
<dbReference type="EnsemblPlants" id="AUR62004668-RA">
    <property type="protein sequence ID" value="AUR62004668-RA:cds"/>
    <property type="gene ID" value="AUR62004668"/>
</dbReference>
<dbReference type="InterPro" id="IPR003595">
    <property type="entry name" value="Tyr_Pase_cat"/>
</dbReference>
<evidence type="ECO:0000256" key="1">
    <source>
        <dbReference type="ARBA" id="ARBA00004496"/>
    </source>
</evidence>
<proteinExistence type="predicted"/>
<dbReference type="InterPro" id="IPR016130">
    <property type="entry name" value="Tyr_Pase_AS"/>
</dbReference>
<dbReference type="PANTHER" id="PTHR19134:SF449">
    <property type="entry name" value="TYROSINE-PROTEIN PHOSPHATASE 1"/>
    <property type="match status" value="1"/>
</dbReference>
<dbReference type="PROSITE" id="PS50056">
    <property type="entry name" value="TYR_PHOSPHATASE_2"/>
    <property type="match status" value="1"/>
</dbReference>
<dbReference type="InterPro" id="IPR029021">
    <property type="entry name" value="Prot-tyrosine_phosphatase-like"/>
</dbReference>
<evidence type="ECO:0000256" key="2">
    <source>
        <dbReference type="ARBA" id="ARBA00013064"/>
    </source>
</evidence>
<keyword evidence="11" id="KW-1185">Reference proteome</keyword>
<feature type="domain" description="Tyrosine specific protein phosphatases" evidence="9">
    <location>
        <begin position="171"/>
        <end position="244"/>
    </location>
</feature>
<dbReference type="SUPFAM" id="SSF52799">
    <property type="entry name" value="(Phosphotyrosine protein) phosphatases II"/>
    <property type="match status" value="1"/>
</dbReference>
<accession>A0A803L058</accession>
<evidence type="ECO:0000313" key="11">
    <source>
        <dbReference type="Proteomes" id="UP000596660"/>
    </source>
</evidence>
<feature type="domain" description="Tyrosine-protein phosphatase" evidence="8">
    <location>
        <begin position="1"/>
        <end position="249"/>
    </location>
</feature>
<name>A0A803L058_CHEQI</name>
<dbReference type="Gramene" id="AUR62004668-RA">
    <property type="protein sequence ID" value="AUR62004668-RA:cds"/>
    <property type="gene ID" value="AUR62004668"/>
</dbReference>
<evidence type="ECO:0000256" key="6">
    <source>
        <dbReference type="ARBA" id="ARBA00022912"/>
    </source>
</evidence>
<dbReference type="InterPro" id="IPR000242">
    <property type="entry name" value="PTP_cat"/>
</dbReference>
<dbReference type="Pfam" id="PF00102">
    <property type="entry name" value="Y_phosphatase"/>
    <property type="match status" value="1"/>
</dbReference>
<evidence type="ECO:0000256" key="4">
    <source>
        <dbReference type="ARBA" id="ARBA00022553"/>
    </source>
</evidence>
<keyword evidence="4" id="KW-0597">Phosphoprotein</keyword>
<dbReference type="SMART" id="SM00404">
    <property type="entry name" value="PTPc_motif"/>
    <property type="match status" value="1"/>
</dbReference>
<dbReference type="InterPro" id="IPR000387">
    <property type="entry name" value="Tyr_Pase_dom"/>
</dbReference>
<dbReference type="Proteomes" id="UP000596660">
    <property type="component" value="Unplaced"/>
</dbReference>
<evidence type="ECO:0000256" key="5">
    <source>
        <dbReference type="ARBA" id="ARBA00022801"/>
    </source>
</evidence>
<organism evidence="10 11">
    <name type="scientific">Chenopodium quinoa</name>
    <name type="common">Quinoa</name>
    <dbReference type="NCBI Taxonomy" id="63459"/>
    <lineage>
        <taxon>Eukaryota</taxon>
        <taxon>Viridiplantae</taxon>
        <taxon>Streptophyta</taxon>
        <taxon>Embryophyta</taxon>
        <taxon>Tracheophyta</taxon>
        <taxon>Spermatophyta</taxon>
        <taxon>Magnoliopsida</taxon>
        <taxon>eudicotyledons</taxon>
        <taxon>Gunneridae</taxon>
        <taxon>Pentapetalae</taxon>
        <taxon>Caryophyllales</taxon>
        <taxon>Chenopodiaceae</taxon>
        <taxon>Chenopodioideae</taxon>
        <taxon>Atripliceae</taxon>
        <taxon>Chenopodium</taxon>
    </lineage>
</organism>
<dbReference type="PANTHER" id="PTHR19134">
    <property type="entry name" value="RECEPTOR-TYPE TYROSINE-PROTEIN PHOSPHATASE"/>
    <property type="match status" value="1"/>
</dbReference>
<dbReference type="FunFam" id="3.90.190.10:FF:000045">
    <property type="entry name" value="Tyrosine-protein phosphatase non-receptor type 12"/>
    <property type="match status" value="1"/>
</dbReference>
<evidence type="ECO:0000313" key="10">
    <source>
        <dbReference type="EnsemblPlants" id="AUR62004668-RA:cds"/>
    </source>
</evidence>
<keyword evidence="6" id="KW-0904">Protein phosphatase</keyword>
<dbReference type="CDD" id="cd17658">
    <property type="entry name" value="PTPc_plant_PTP1"/>
    <property type="match status" value="1"/>
</dbReference>
<reference evidence="10" key="1">
    <citation type="journal article" date="2017" name="Nature">
        <title>The genome of Chenopodium quinoa.</title>
        <authorList>
            <person name="Jarvis D.E."/>
            <person name="Ho Y.S."/>
            <person name="Lightfoot D.J."/>
            <person name="Schmoeckel S.M."/>
            <person name="Li B."/>
            <person name="Borm T.J.A."/>
            <person name="Ohyanagi H."/>
            <person name="Mineta K."/>
            <person name="Michell C.T."/>
            <person name="Saber N."/>
            <person name="Kharbatia N.M."/>
            <person name="Rupper R.R."/>
            <person name="Sharp A.R."/>
            <person name="Dally N."/>
            <person name="Boughton B.A."/>
            <person name="Woo Y.H."/>
            <person name="Gao G."/>
            <person name="Schijlen E.G.W.M."/>
            <person name="Guo X."/>
            <person name="Momin A.A."/>
            <person name="Negrao S."/>
            <person name="Al-Babili S."/>
            <person name="Gehring C."/>
            <person name="Roessner U."/>
            <person name="Jung C."/>
            <person name="Murphy K."/>
            <person name="Arold S.T."/>
            <person name="Gojobori T."/>
            <person name="van der Linden C.G."/>
            <person name="van Loo E.N."/>
            <person name="Jellen E.N."/>
            <person name="Maughan P.J."/>
            <person name="Tester M."/>
        </authorList>
    </citation>
    <scope>NUCLEOTIDE SEQUENCE [LARGE SCALE GENOMIC DNA]</scope>
    <source>
        <strain evidence="10">cv. PI 614886</strain>
    </source>
</reference>
<evidence type="ECO:0000259" key="9">
    <source>
        <dbReference type="PROSITE" id="PS50056"/>
    </source>
</evidence>
<keyword evidence="3" id="KW-0963">Cytoplasm</keyword>